<evidence type="ECO:0000256" key="1">
    <source>
        <dbReference type="ARBA" id="ARBA00005061"/>
    </source>
</evidence>
<keyword evidence="7 14" id="KW-0456">Lyase</keyword>
<dbReference type="PANTHER" id="PTHR12589">
    <property type="entry name" value="PYRUVOYL TETRAHYDROBIOPTERIN SYNTHASE"/>
    <property type="match status" value="1"/>
</dbReference>
<dbReference type="GO" id="GO:0070497">
    <property type="term" value="F:6-carboxytetrahydropterin synthase activity"/>
    <property type="evidence" value="ECO:0007669"/>
    <property type="project" value="UniProtKB-EC"/>
</dbReference>
<dbReference type="EMBL" id="JBAWKY010000004">
    <property type="protein sequence ID" value="MEI4463362.1"/>
    <property type="molecule type" value="Genomic_DNA"/>
</dbReference>
<dbReference type="GeneID" id="90838073"/>
<comment type="cofactor">
    <cofactor evidence="11">
        <name>Zn(2+)</name>
        <dbReference type="ChEBI" id="CHEBI:29105"/>
    </cofactor>
    <text evidence="11">Binds 1 zinc ion per subunit.</text>
</comment>
<dbReference type="EC" id="4.1.2.50" evidence="3"/>
<feature type="binding site" evidence="11">
    <location>
        <position position="38"/>
    </location>
    <ligand>
        <name>Zn(2+)</name>
        <dbReference type="ChEBI" id="CHEBI:29105"/>
    </ligand>
</feature>
<feature type="binding site" evidence="11">
    <location>
        <position position="51"/>
    </location>
    <ligand>
        <name>Zn(2+)</name>
        <dbReference type="ChEBI" id="CHEBI:29105"/>
    </ligand>
</feature>
<evidence type="ECO:0000256" key="2">
    <source>
        <dbReference type="ARBA" id="ARBA00008900"/>
    </source>
</evidence>
<evidence type="ECO:0000313" key="15">
    <source>
        <dbReference type="Proteomes" id="UP000053797"/>
    </source>
</evidence>
<dbReference type="Proteomes" id="UP001387110">
    <property type="component" value="Unassembled WGS sequence"/>
</dbReference>
<dbReference type="GO" id="GO:0046872">
    <property type="term" value="F:metal ion binding"/>
    <property type="evidence" value="ECO:0007669"/>
    <property type="project" value="UniProtKB-KW"/>
</dbReference>
<reference evidence="12 15" key="1">
    <citation type="journal article" date="2015" name="Int. J. Syst. Evol. Microbiol.">
        <title>Exiguobacterium enclense sp. nov., isolated from sediment.</title>
        <authorList>
            <person name="Dastager S.G."/>
            <person name="Mawlankar R."/>
            <person name="Sonalkar V.V."/>
            <person name="Thorat M.N."/>
            <person name="Mual P."/>
            <person name="Verma A."/>
            <person name="Krishnamurthi S."/>
            <person name="Tang S.K."/>
            <person name="Li W.J."/>
        </authorList>
    </citation>
    <scope>NUCLEOTIDE SEQUENCE [LARGE SCALE GENOMIC DNA]</scope>
    <source>
        <strain evidence="12 15">NIO-1109</strain>
    </source>
</reference>
<reference evidence="13 16" key="2">
    <citation type="journal article" date="2016" name="Front. Microbiol.">
        <title>Genomic Resource of Rice Seed Associated Bacteria.</title>
        <authorList>
            <person name="Midha S."/>
            <person name="Bansal K."/>
            <person name="Sharma S."/>
            <person name="Kumar N."/>
            <person name="Patil P.P."/>
            <person name="Chaudhry V."/>
            <person name="Patil P.B."/>
        </authorList>
    </citation>
    <scope>NUCLEOTIDE SEQUENCE [LARGE SCALE GENOMIC DNA]</scope>
    <source>
        <strain evidence="13 16">RSA11</strain>
    </source>
</reference>
<evidence type="ECO:0000256" key="5">
    <source>
        <dbReference type="ARBA" id="ARBA00022723"/>
    </source>
</evidence>
<evidence type="ECO:0000313" key="12">
    <source>
        <dbReference type="EMBL" id="KSU48396.1"/>
    </source>
</evidence>
<sequence>MTFNYEAPETVERPTGDSLIYTKSRVMIVKKLTFDAAHHLYDYDGKCRALHGHTYHVDMGISGFLDHRGMTLDFGDLKKIFKTHLEPLLDHRYLNESLPYMNTTAENMAAWIFETLGQHLPDERGLRVEFVKLYETPTAFAEVRREWMNEA</sequence>
<evidence type="ECO:0000313" key="16">
    <source>
        <dbReference type="Proteomes" id="UP000072605"/>
    </source>
</evidence>
<evidence type="ECO:0000256" key="7">
    <source>
        <dbReference type="ARBA" id="ARBA00023239"/>
    </source>
</evidence>
<accession>A0A0V8GDR7</accession>
<evidence type="ECO:0000256" key="8">
    <source>
        <dbReference type="ARBA" id="ARBA00031449"/>
    </source>
</evidence>
<evidence type="ECO:0000313" key="14">
    <source>
        <dbReference type="EMBL" id="MEI4463362.1"/>
    </source>
</evidence>
<dbReference type="PANTHER" id="PTHR12589:SF7">
    <property type="entry name" value="6-PYRUVOYL TETRAHYDROBIOPTERIN SYNTHASE"/>
    <property type="match status" value="1"/>
</dbReference>
<dbReference type="UniPathway" id="UPA00391"/>
<reference evidence="14 17" key="3">
    <citation type="submission" date="2023-12" db="EMBL/GenBank/DDBJ databases">
        <authorList>
            <person name="Easwaran N."/>
            <person name="Lazarus H.P.S."/>
        </authorList>
    </citation>
    <scope>NUCLEOTIDE SEQUENCE [LARGE SCALE GENOMIC DNA]</scope>
    <source>
        <strain evidence="14 17">VIT-2023</strain>
    </source>
</reference>
<dbReference type="Proteomes" id="UP000072605">
    <property type="component" value="Unassembled WGS sequence"/>
</dbReference>
<dbReference type="Gene3D" id="3.30.479.10">
    <property type="entry name" value="6-pyruvoyl tetrahydropterin synthase/QueD"/>
    <property type="match status" value="2"/>
</dbReference>
<dbReference type="SUPFAM" id="SSF55620">
    <property type="entry name" value="Tetrahydrobiopterin biosynthesis enzymes-like"/>
    <property type="match status" value="1"/>
</dbReference>
<proteinExistence type="inferred from homology"/>
<evidence type="ECO:0000256" key="11">
    <source>
        <dbReference type="PIRSR" id="PIRSR006113-2"/>
    </source>
</evidence>
<organism evidence="12 15">
    <name type="scientific">Exiguobacterium indicum</name>
    <dbReference type="NCBI Taxonomy" id="296995"/>
    <lineage>
        <taxon>Bacteria</taxon>
        <taxon>Bacillati</taxon>
        <taxon>Bacillota</taxon>
        <taxon>Bacilli</taxon>
        <taxon>Bacillales</taxon>
        <taxon>Bacillales Family XII. Incertae Sedis</taxon>
        <taxon>Exiguobacterium</taxon>
    </lineage>
</organism>
<protein>
    <recommendedName>
        <fullName evidence="4">6-carboxy-5,6,7,8-tetrahydropterin synthase</fullName>
        <ecNumber evidence="3">4.1.2.50</ecNumber>
    </recommendedName>
    <alternativeName>
        <fullName evidence="8">Queuosine biosynthesis protein QueD</fullName>
    </alternativeName>
</protein>
<name>A0A0V8GDR7_9BACL</name>
<evidence type="ECO:0000313" key="17">
    <source>
        <dbReference type="Proteomes" id="UP001387110"/>
    </source>
</evidence>
<comment type="pathway">
    <text evidence="1">Purine metabolism; 7-cyano-7-deazaguanine biosynthesis.</text>
</comment>
<gene>
    <name evidence="14" type="primary">queD</name>
    <name evidence="12" type="ORF">AS033_12300</name>
    <name evidence="13" type="ORF">RSA11_08710</name>
    <name evidence="14" type="ORF">SZL87_13130</name>
</gene>
<evidence type="ECO:0000256" key="10">
    <source>
        <dbReference type="PIRSR" id="PIRSR006113-1"/>
    </source>
</evidence>
<dbReference type="Pfam" id="PF01242">
    <property type="entry name" value="PTPS"/>
    <property type="match status" value="1"/>
</dbReference>
<dbReference type="EMBL" id="LDQV01000021">
    <property type="protein sequence ID" value="KTR26653.1"/>
    <property type="molecule type" value="Genomic_DNA"/>
</dbReference>
<dbReference type="PIRSF" id="PIRSF006113">
    <property type="entry name" value="PTP_synth"/>
    <property type="match status" value="1"/>
</dbReference>
<keyword evidence="6 11" id="KW-0862">Zinc</keyword>
<evidence type="ECO:0000256" key="3">
    <source>
        <dbReference type="ARBA" id="ARBA00012982"/>
    </source>
</evidence>
<feature type="active site" description="Charge relay system" evidence="10">
    <location>
        <position position="135"/>
    </location>
</feature>
<feature type="active site" description="Charge relay system" evidence="10">
    <location>
        <position position="91"/>
    </location>
</feature>
<feature type="active site" description="Proton acceptor" evidence="10">
    <location>
        <position position="47"/>
    </location>
</feature>
<comment type="similarity">
    <text evidence="2">Belongs to the PTPS family. QueD subfamily.</text>
</comment>
<evidence type="ECO:0000256" key="9">
    <source>
        <dbReference type="ARBA" id="ARBA00048807"/>
    </source>
</evidence>
<dbReference type="RefSeq" id="WP_023469724.1">
    <property type="nucleotide sequence ID" value="NZ_FMYN01000004.1"/>
</dbReference>
<dbReference type="InterPro" id="IPR038418">
    <property type="entry name" value="6-PTP_synth/QueD_sf"/>
</dbReference>
<dbReference type="EMBL" id="LNQL01000004">
    <property type="protein sequence ID" value="KSU48396.1"/>
    <property type="molecule type" value="Genomic_DNA"/>
</dbReference>
<dbReference type="InterPro" id="IPR007115">
    <property type="entry name" value="6-PTP_synth/QueD"/>
</dbReference>
<keyword evidence="5 11" id="KW-0479">Metal-binding</keyword>
<evidence type="ECO:0000256" key="4">
    <source>
        <dbReference type="ARBA" id="ARBA00018141"/>
    </source>
</evidence>
<dbReference type="Proteomes" id="UP000053797">
    <property type="component" value="Unassembled WGS sequence"/>
</dbReference>
<dbReference type="NCBIfam" id="TIGR03367">
    <property type="entry name" value="queuosine_QueD"/>
    <property type="match status" value="1"/>
</dbReference>
<feature type="binding site" evidence="11">
    <location>
        <position position="53"/>
    </location>
    <ligand>
        <name>Zn(2+)</name>
        <dbReference type="ChEBI" id="CHEBI:29105"/>
    </ligand>
</feature>
<comment type="catalytic activity">
    <reaction evidence="9">
        <text>7,8-dihydroneopterin 3'-triphosphate + H2O = 6-carboxy-5,6,7,8-tetrahydropterin + triphosphate + acetaldehyde + 2 H(+)</text>
        <dbReference type="Rhea" id="RHEA:27966"/>
        <dbReference type="ChEBI" id="CHEBI:15343"/>
        <dbReference type="ChEBI" id="CHEBI:15377"/>
        <dbReference type="ChEBI" id="CHEBI:15378"/>
        <dbReference type="ChEBI" id="CHEBI:18036"/>
        <dbReference type="ChEBI" id="CHEBI:58462"/>
        <dbReference type="ChEBI" id="CHEBI:61032"/>
        <dbReference type="EC" id="4.1.2.50"/>
    </reaction>
</comment>
<comment type="caution">
    <text evidence="12">The sequence shown here is derived from an EMBL/GenBank/DDBJ whole genome shotgun (WGS) entry which is preliminary data.</text>
</comment>
<evidence type="ECO:0000256" key="6">
    <source>
        <dbReference type="ARBA" id="ARBA00022833"/>
    </source>
</evidence>
<dbReference type="AlphaFoldDB" id="A0A0V8GDR7"/>
<evidence type="ECO:0000313" key="13">
    <source>
        <dbReference type="EMBL" id="KTR26653.1"/>
    </source>
</evidence>
<dbReference type="OrthoDB" id="9804698at2"/>
<keyword evidence="17" id="KW-1185">Reference proteome</keyword>